<dbReference type="KEGG" id="cyu:UCYN_04930"/>
<gene>
    <name evidence="1" type="ordered locus">UCYN_04930</name>
</gene>
<dbReference type="STRING" id="1453429.UCYN_04930"/>
<dbReference type="InterPro" id="IPR007922">
    <property type="entry name" value="DciA-like"/>
</dbReference>
<keyword evidence="2" id="KW-1185">Reference proteome</keyword>
<sequence>MAFTLLNKPLESLIKKEHWTHYHRYLEVCNIWKNVVTNNTLTNTSILSINQNIVYITTSSSGWSQELSFQKYSLLKKINQQLSDNPIDKLHFSSAKWSGKKISCSNLSEQKKKCFFSHNDSYEFDKKIITEKNQTPQEAFTGWTKVIKKRLKSFSVCPQCKRPASLHELERWSKCYLCIR</sequence>
<name>D3EP22_ATETH</name>
<dbReference type="PATRIC" id="fig|713887.8.peg.454"/>
<reference evidence="1 2" key="1">
    <citation type="journal article" date="2010" name="Nature">
        <title>Metabolic streamlining in an open-ocean nitrogen-fixing cyanobacterium.</title>
        <authorList>
            <person name="Tripp H.J."/>
            <person name="Bench S.R."/>
            <person name="Turk K.A."/>
            <person name="Foster R.A."/>
            <person name="Desany B.A."/>
            <person name="Niazi F."/>
            <person name="Affourtit J.P."/>
            <person name="Zehr J.P."/>
        </authorList>
    </citation>
    <scope>NUCLEOTIDE SEQUENCE [LARGE SCALE GENOMIC DNA]</scope>
    <source>
        <strain evidence="2">ALOHA</strain>
    </source>
</reference>
<dbReference type="EMBL" id="CP001842">
    <property type="protein sequence ID" value="ADB95222.1"/>
    <property type="molecule type" value="Genomic_DNA"/>
</dbReference>
<dbReference type="RefSeq" id="WP_012953887.1">
    <property type="nucleotide sequence ID" value="NC_013771.1"/>
</dbReference>
<accession>D3EP22</accession>
<dbReference type="PANTHER" id="PTHR36456">
    <property type="entry name" value="UPF0232 PROTEIN SCO3875"/>
    <property type="match status" value="1"/>
</dbReference>
<evidence type="ECO:0000313" key="1">
    <source>
        <dbReference type="EMBL" id="ADB95222.1"/>
    </source>
</evidence>
<organism evidence="2">
    <name type="scientific">Atelocyanobacterium thalassa (isolate ALOHA)</name>
    <dbReference type="NCBI Taxonomy" id="1453429"/>
    <lineage>
        <taxon>Bacteria</taxon>
        <taxon>Bacillati</taxon>
        <taxon>Cyanobacteriota</taxon>
        <taxon>Cyanophyceae</taxon>
        <taxon>Oscillatoriophycideae</taxon>
        <taxon>Chroococcales</taxon>
        <taxon>Aphanothecaceae</taxon>
        <taxon>Candidatus Atelocyanobacterium</taxon>
        <taxon>Candidatus Atelocyanobacterium thalassae</taxon>
    </lineage>
</organism>
<protein>
    <submittedName>
        <fullName evidence="1">Predicted RNA-binding protein containing Zn ribbon</fullName>
    </submittedName>
</protein>
<dbReference type="HOGENOM" id="CLU_127714_0_0_3"/>
<dbReference type="AlphaFoldDB" id="D3EP22"/>
<proteinExistence type="predicted"/>
<dbReference type="Proteomes" id="UP000001405">
    <property type="component" value="Chromosome"/>
</dbReference>
<dbReference type="Pfam" id="PF05258">
    <property type="entry name" value="DciA"/>
    <property type="match status" value="1"/>
</dbReference>
<dbReference type="PANTHER" id="PTHR36456:SF1">
    <property type="entry name" value="UPF0232 PROTEIN SCO3875"/>
    <property type="match status" value="1"/>
</dbReference>
<dbReference type="OrthoDB" id="511752at2"/>
<evidence type="ECO:0000313" key="2">
    <source>
        <dbReference type="Proteomes" id="UP000001405"/>
    </source>
</evidence>